<dbReference type="PANTHER" id="PTHR15020">
    <property type="entry name" value="FLAVIN REDUCTASE-RELATED"/>
    <property type="match status" value="1"/>
</dbReference>
<gene>
    <name evidence="2" type="ORF">B2G88_03540</name>
</gene>
<evidence type="ECO:0000313" key="2">
    <source>
        <dbReference type="EMBL" id="OVE85894.1"/>
    </source>
</evidence>
<keyword evidence="3" id="KW-1185">Reference proteome</keyword>
<organism evidence="2 3">
    <name type="scientific">Natronolimnobius baerhuensis</name>
    <dbReference type="NCBI Taxonomy" id="253108"/>
    <lineage>
        <taxon>Archaea</taxon>
        <taxon>Methanobacteriati</taxon>
        <taxon>Methanobacteriota</taxon>
        <taxon>Stenosarchaea group</taxon>
        <taxon>Halobacteria</taxon>
        <taxon>Halobacteriales</taxon>
        <taxon>Natrialbaceae</taxon>
        <taxon>Natronolimnobius</taxon>
    </lineage>
</organism>
<dbReference type="CDD" id="cd05243">
    <property type="entry name" value="SDR_a5"/>
    <property type="match status" value="1"/>
</dbReference>
<dbReference type="Pfam" id="PF13460">
    <property type="entry name" value="NAD_binding_10"/>
    <property type="match status" value="1"/>
</dbReference>
<feature type="domain" description="NAD(P)-binding" evidence="1">
    <location>
        <begin position="9"/>
        <end position="188"/>
    </location>
</feature>
<comment type="caution">
    <text evidence="2">The sequence shown here is derived from an EMBL/GenBank/DDBJ whole genome shotgun (WGS) entry which is preliminary data.</text>
</comment>
<dbReference type="AlphaFoldDB" id="A0A202ECC7"/>
<dbReference type="Gene3D" id="3.40.50.720">
    <property type="entry name" value="NAD(P)-binding Rossmann-like Domain"/>
    <property type="match status" value="1"/>
</dbReference>
<sequence>MTEIILVAGSHGATGQHVTERLAARDDYEVRAMIRKDDQADELAALGGDPVVADLTDPDSLEAAVEGCDGIVFAAGSNGNDVYGVDRDGAITLIDAADDAGVDRFVMLSSMGTDDPDSAPDALQDYLIAKAEADEYLRQSGLNYTIVRPGELTTDAGTGDIRAADSLEMDSGDIPREDVAAVLVTALEFDPVFGETVEILGGETAIEDALEEISSS</sequence>
<dbReference type="InterPro" id="IPR036291">
    <property type="entry name" value="NAD(P)-bd_dom_sf"/>
</dbReference>
<dbReference type="InterPro" id="IPR016040">
    <property type="entry name" value="NAD(P)-bd_dom"/>
</dbReference>
<dbReference type="OrthoDB" id="206077at2157"/>
<evidence type="ECO:0000313" key="3">
    <source>
        <dbReference type="Proteomes" id="UP000196084"/>
    </source>
</evidence>
<dbReference type="PANTHER" id="PTHR15020:SF50">
    <property type="entry name" value="UPF0659 PROTEIN YMR090W"/>
    <property type="match status" value="1"/>
</dbReference>
<dbReference type="SUPFAM" id="SSF51735">
    <property type="entry name" value="NAD(P)-binding Rossmann-fold domains"/>
    <property type="match status" value="1"/>
</dbReference>
<evidence type="ECO:0000259" key="1">
    <source>
        <dbReference type="Pfam" id="PF13460"/>
    </source>
</evidence>
<reference evidence="2 3" key="1">
    <citation type="submission" date="2017-02" db="EMBL/GenBank/DDBJ databases">
        <title>Natronthermophilus aegyptiacus gen. nov.,sp. nov., an aerobic, extremely halophilic alkalithermophilic archaeon isolated from the athalassohaline Wadi An Natrun, Egypt.</title>
        <authorList>
            <person name="Zhao B."/>
        </authorList>
    </citation>
    <scope>NUCLEOTIDE SEQUENCE [LARGE SCALE GENOMIC DNA]</scope>
    <source>
        <strain evidence="2 3">CGMCC 1.3597</strain>
    </source>
</reference>
<proteinExistence type="predicted"/>
<name>A0A202ECC7_9EURY</name>
<dbReference type="RefSeq" id="WP_054863784.1">
    <property type="nucleotide sequence ID" value="NZ_MWPH01000001.1"/>
</dbReference>
<protein>
    <submittedName>
        <fullName evidence="2">NAD-dependent dehydratase</fullName>
    </submittedName>
</protein>
<dbReference type="EMBL" id="MWPH01000001">
    <property type="protein sequence ID" value="OVE85894.1"/>
    <property type="molecule type" value="Genomic_DNA"/>
</dbReference>
<accession>A0A202ECC7</accession>
<dbReference type="Proteomes" id="UP000196084">
    <property type="component" value="Unassembled WGS sequence"/>
</dbReference>